<evidence type="ECO:0000313" key="3">
    <source>
        <dbReference type="EMBL" id="MFH6982814.1"/>
    </source>
</evidence>
<sequence length="409" mass="45644">MKKIRKYSVLAMVFALMFFSCNKEEFELNSEIAQVGSLEGPVNDTRIQIDPENGESVTFNWTPAQAADGGLILYTVLFDVESGSFEEPIYSISSDNKGGGTTLTMSQVFLNIIAAKAGIEQLTTGKVKWTVKASSGYQSKVFDQSLGLSLTRPEGLAIFPKYMYIHGSATEGEELSDAVAFKEIVNELPTDNFNPGVFESISKLTPGEFYIVDSNNPDSTVNNYYLNSEGKIRSGDQATSFTGEEGVYRIRMNLSAATISYEKISDLELYIFASQVTKAELSYVGNHTFESTNGFFDFLNPGDPEAPDWLGWEEERYRFKLMIDGTQTYLGSFHNEAMNASLVEGQSAYNVRPTGEEPVSYYNVYFLGADAGYWQGAWKFADEYNGAPFTVRVIFDPKADHYYHEFELN</sequence>
<comment type="caution">
    <text evidence="3">The sequence shown here is derived from an EMBL/GenBank/DDBJ whole genome shotgun (WGS) entry which is preliminary data.</text>
</comment>
<evidence type="ECO:0000256" key="1">
    <source>
        <dbReference type="SAM" id="SignalP"/>
    </source>
</evidence>
<dbReference type="Pfam" id="PF14292">
    <property type="entry name" value="SusE"/>
    <property type="match status" value="1"/>
</dbReference>
<name>A0ABW7N5G0_9BACT</name>
<protein>
    <submittedName>
        <fullName evidence="3">SusE domain-containing protein</fullName>
    </submittedName>
</protein>
<dbReference type="EMBL" id="JBIPKE010000013">
    <property type="protein sequence ID" value="MFH6982814.1"/>
    <property type="molecule type" value="Genomic_DNA"/>
</dbReference>
<proteinExistence type="predicted"/>
<evidence type="ECO:0000313" key="4">
    <source>
        <dbReference type="Proteomes" id="UP001610063"/>
    </source>
</evidence>
<accession>A0ABW7N5G0</accession>
<organism evidence="3 4">
    <name type="scientific">Marinoscillum luteum</name>
    <dbReference type="NCBI Taxonomy" id="861051"/>
    <lineage>
        <taxon>Bacteria</taxon>
        <taxon>Pseudomonadati</taxon>
        <taxon>Bacteroidota</taxon>
        <taxon>Cytophagia</taxon>
        <taxon>Cytophagales</taxon>
        <taxon>Reichenbachiellaceae</taxon>
        <taxon>Marinoscillum</taxon>
    </lineage>
</organism>
<keyword evidence="4" id="KW-1185">Reference proteome</keyword>
<dbReference type="InterPro" id="IPR025970">
    <property type="entry name" value="SusE"/>
</dbReference>
<feature type="signal peptide" evidence="1">
    <location>
        <begin position="1"/>
        <end position="22"/>
    </location>
</feature>
<feature type="chain" id="PRO_5045341147" evidence="1">
    <location>
        <begin position="23"/>
        <end position="409"/>
    </location>
</feature>
<gene>
    <name evidence="3" type="ORF">ACHKAR_05170</name>
</gene>
<dbReference type="Proteomes" id="UP001610063">
    <property type="component" value="Unassembled WGS sequence"/>
</dbReference>
<reference evidence="3 4" key="1">
    <citation type="journal article" date="2013" name="Int. J. Syst. Evol. Microbiol.">
        <title>Marinoscillum luteum sp. nov., isolated from marine sediment.</title>
        <authorList>
            <person name="Cha I.T."/>
            <person name="Park S.J."/>
            <person name="Kim S.J."/>
            <person name="Kim J.G."/>
            <person name="Jung M.Y."/>
            <person name="Shin K.S."/>
            <person name="Kwon K.K."/>
            <person name="Yang S.H."/>
            <person name="Seo Y.S."/>
            <person name="Rhee S.K."/>
        </authorList>
    </citation>
    <scope>NUCLEOTIDE SEQUENCE [LARGE SCALE GENOMIC DNA]</scope>
    <source>
        <strain evidence="3 4">KCTC 23939</strain>
    </source>
</reference>
<dbReference type="PROSITE" id="PS51257">
    <property type="entry name" value="PROKAR_LIPOPROTEIN"/>
    <property type="match status" value="1"/>
</dbReference>
<dbReference type="Gene3D" id="2.60.40.3620">
    <property type="match status" value="1"/>
</dbReference>
<keyword evidence="1" id="KW-0732">Signal</keyword>
<feature type="domain" description="SusE outer membrane protein" evidence="2">
    <location>
        <begin position="34"/>
        <end position="132"/>
    </location>
</feature>
<dbReference type="RefSeq" id="WP_395416452.1">
    <property type="nucleotide sequence ID" value="NZ_JBIPKE010000013.1"/>
</dbReference>
<evidence type="ECO:0000259" key="2">
    <source>
        <dbReference type="Pfam" id="PF14292"/>
    </source>
</evidence>